<name>T1F277_HELRO</name>
<dbReference type="GeneID" id="20202927"/>
<feature type="region of interest" description="Disordered" evidence="1">
    <location>
        <begin position="302"/>
        <end position="330"/>
    </location>
</feature>
<feature type="region of interest" description="Disordered" evidence="1">
    <location>
        <begin position="43"/>
        <end position="80"/>
    </location>
</feature>
<protein>
    <submittedName>
        <fullName evidence="2 3">Uncharacterized protein</fullName>
    </submittedName>
</protein>
<evidence type="ECO:0000313" key="4">
    <source>
        <dbReference type="Proteomes" id="UP000015101"/>
    </source>
</evidence>
<dbReference type="CTD" id="20202927"/>
<feature type="compositionally biased region" description="Polar residues" evidence="1">
    <location>
        <begin position="158"/>
        <end position="175"/>
    </location>
</feature>
<feature type="compositionally biased region" description="Polar residues" evidence="1">
    <location>
        <begin position="344"/>
        <end position="366"/>
    </location>
</feature>
<feature type="compositionally biased region" description="Polar residues" evidence="1">
    <location>
        <begin position="183"/>
        <end position="206"/>
    </location>
</feature>
<feature type="region of interest" description="Disordered" evidence="1">
    <location>
        <begin position="127"/>
        <end position="242"/>
    </location>
</feature>
<dbReference type="EMBL" id="KB096134">
    <property type="protein sequence ID" value="ESO07958.1"/>
    <property type="molecule type" value="Genomic_DNA"/>
</dbReference>
<feature type="region of interest" description="Disordered" evidence="1">
    <location>
        <begin position="344"/>
        <end position="431"/>
    </location>
</feature>
<feature type="compositionally biased region" description="Low complexity" evidence="1">
    <location>
        <begin position="57"/>
        <end position="67"/>
    </location>
</feature>
<dbReference type="EMBL" id="AMQM01003344">
    <property type="status" value="NOT_ANNOTATED_CDS"/>
    <property type="molecule type" value="Genomic_DNA"/>
</dbReference>
<evidence type="ECO:0000313" key="3">
    <source>
        <dbReference type="EnsemblMetazoa" id="HelroP169672"/>
    </source>
</evidence>
<reference evidence="4" key="1">
    <citation type="submission" date="2012-12" db="EMBL/GenBank/DDBJ databases">
        <authorList>
            <person name="Hellsten U."/>
            <person name="Grimwood J."/>
            <person name="Chapman J.A."/>
            <person name="Shapiro H."/>
            <person name="Aerts A."/>
            <person name="Otillar R.P."/>
            <person name="Terry A.Y."/>
            <person name="Boore J.L."/>
            <person name="Simakov O."/>
            <person name="Marletaz F."/>
            <person name="Cho S.-J."/>
            <person name="Edsinger-Gonzales E."/>
            <person name="Havlak P."/>
            <person name="Kuo D.-H."/>
            <person name="Larsson T."/>
            <person name="Lv J."/>
            <person name="Arendt D."/>
            <person name="Savage R."/>
            <person name="Osoegawa K."/>
            <person name="de Jong P."/>
            <person name="Lindberg D.R."/>
            <person name="Seaver E.C."/>
            <person name="Weisblat D.A."/>
            <person name="Putnam N.H."/>
            <person name="Grigoriev I.V."/>
            <person name="Rokhsar D.S."/>
        </authorList>
    </citation>
    <scope>NUCLEOTIDE SEQUENCE</scope>
</reference>
<feature type="compositionally biased region" description="Low complexity" evidence="1">
    <location>
        <begin position="387"/>
        <end position="428"/>
    </location>
</feature>
<keyword evidence="4" id="KW-1185">Reference proteome</keyword>
<dbReference type="EnsemblMetazoa" id="HelroT169672">
    <property type="protein sequence ID" value="HelroP169672"/>
    <property type="gene ID" value="HelroG169672"/>
</dbReference>
<reference evidence="3" key="3">
    <citation type="submission" date="2015-06" db="UniProtKB">
        <authorList>
            <consortium name="EnsemblMetazoa"/>
        </authorList>
    </citation>
    <scope>IDENTIFICATION</scope>
</reference>
<feature type="compositionally biased region" description="Low complexity" evidence="1">
    <location>
        <begin position="308"/>
        <end position="321"/>
    </location>
</feature>
<sequence length="537" mass="61725">MFDEETYRTAMNVMDRDSRSGQHSIITPQPFMEHVPTPHFIDLSPSINHKLDRPDSRFNSTSSSDNYSSKENRRMKSGSYGDLIGVEHGDHRSFNPYLSSHNDNIDGNSSNVRKDWAEQIFNRNNYGDRYYGRPPFQQQQRHQHRPQQQFKNKPVSRSIDNIEQQTQQRYRSATQYRPPLYSPMSSDNEGRSSSDYFNRQCSGNSRTDYRTVSESENPNSFRRRYYEESVSSDDRSNVHPSRYTMKTQQQQFEQMNLSPRSMISGSESGDEILVVKRAGMVGNKFEMKPPIARQAIRSYGSHSRLDSNNNNIGMHSNNNNYDDNRNDTSADPDRIAREYWENRWTSGDYGNSSRNNNPRYSHRQQYNSSDNLLNNNFSSSSRERFFSTRTSSNNRDNNNSSNNVSNRTVLKNVSNNSNGSNNANNDSGVGKDKELLKKIQQELESQRMNWTGEIDKLLSPMSADLERTRSPFASYTNSSPSPSSPSLHPTFNAEKNSFIDTSGPMAIFKAFVDVSDYPTKSVSVRMDNWSNKVLAKS</sequence>
<evidence type="ECO:0000313" key="2">
    <source>
        <dbReference type="EMBL" id="ESO07958.1"/>
    </source>
</evidence>
<dbReference type="RefSeq" id="XP_009013747.1">
    <property type="nucleotide sequence ID" value="XM_009015499.1"/>
</dbReference>
<dbReference type="STRING" id="6412.T1F277"/>
<reference evidence="2 4" key="2">
    <citation type="journal article" date="2013" name="Nature">
        <title>Insights into bilaterian evolution from three spiralian genomes.</title>
        <authorList>
            <person name="Simakov O."/>
            <person name="Marletaz F."/>
            <person name="Cho S.J."/>
            <person name="Edsinger-Gonzales E."/>
            <person name="Havlak P."/>
            <person name="Hellsten U."/>
            <person name="Kuo D.H."/>
            <person name="Larsson T."/>
            <person name="Lv J."/>
            <person name="Arendt D."/>
            <person name="Savage R."/>
            <person name="Osoegawa K."/>
            <person name="de Jong P."/>
            <person name="Grimwood J."/>
            <person name="Chapman J.A."/>
            <person name="Shapiro H."/>
            <person name="Aerts A."/>
            <person name="Otillar R.P."/>
            <person name="Terry A.Y."/>
            <person name="Boore J.L."/>
            <person name="Grigoriev I.V."/>
            <person name="Lindberg D.R."/>
            <person name="Seaver E.C."/>
            <person name="Weisblat D.A."/>
            <person name="Putnam N.H."/>
            <person name="Rokhsar D.S."/>
        </authorList>
    </citation>
    <scope>NUCLEOTIDE SEQUENCE</scope>
</reference>
<dbReference type="KEGG" id="hro:HELRODRAFT_169672"/>
<feature type="compositionally biased region" description="Low complexity" evidence="1">
    <location>
        <begin position="367"/>
        <end position="380"/>
    </location>
</feature>
<dbReference type="InParanoid" id="T1F277"/>
<dbReference type="Proteomes" id="UP000015101">
    <property type="component" value="Unassembled WGS sequence"/>
</dbReference>
<organism evidence="3 4">
    <name type="scientific">Helobdella robusta</name>
    <name type="common">Californian leech</name>
    <dbReference type="NCBI Taxonomy" id="6412"/>
    <lineage>
        <taxon>Eukaryota</taxon>
        <taxon>Metazoa</taxon>
        <taxon>Spiralia</taxon>
        <taxon>Lophotrochozoa</taxon>
        <taxon>Annelida</taxon>
        <taxon>Clitellata</taxon>
        <taxon>Hirudinea</taxon>
        <taxon>Rhynchobdellida</taxon>
        <taxon>Glossiphoniidae</taxon>
        <taxon>Helobdella</taxon>
    </lineage>
</organism>
<proteinExistence type="predicted"/>
<dbReference type="HOGENOM" id="CLU_507431_0_0_1"/>
<dbReference type="AlphaFoldDB" id="T1F277"/>
<feature type="compositionally biased region" description="Basic and acidic residues" evidence="1">
    <location>
        <begin position="224"/>
        <end position="237"/>
    </location>
</feature>
<feature type="compositionally biased region" description="Low complexity" evidence="1">
    <location>
        <begin position="133"/>
        <end position="150"/>
    </location>
</feature>
<gene>
    <name evidence="3" type="primary">20202927</name>
    <name evidence="2" type="ORF">HELRODRAFT_169672</name>
</gene>
<evidence type="ECO:0000256" key="1">
    <source>
        <dbReference type="SAM" id="MobiDB-lite"/>
    </source>
</evidence>
<accession>T1F277</accession>